<dbReference type="AlphaFoldDB" id="A0A6G0J7W4"/>
<gene>
    <name evidence="2" type="ORF">D5F01_LYC02283</name>
</gene>
<sequence length="600" mass="68225">MPKKNSKTVKGITPLDIVQKNNPLIKEVSQISTKWSRRWPEIDQPWPAEGTFNPDVLKNLQVLVLAYKAEEKKGRKGEKRKEKRRTELAMLQLFESEGQKWTKAAKEKKEKEMVALANITKQTEKLMVKVNTPFTHTALEKKPPPYDKKVEFQEIYPQLPVISQDGGYQIMDDEDRIIETGRADTLIRMYPSAKSKKTTLQRETKGASRYRKTQVGDDTDQSDSEGNLGGYSSAVRRILARAERKGDKKPRKKALEKEEDDSNRSDDGDSDDGWGKKGASASRGFYPRSSSTCMEEDRQRAVKDIEESIEECISDLLGTSNLEHQRVLGKRLDELQISKRELKASATPRYALRPRKDETEKICPVVIRGQNLEYKPWQSSDMSDILEKLPTLQDGAHPWISKLEEIMVGTHIAVGDIKKLLASLLGIAGMEELLQKAGLNRYVGTAVKDSELFAAHRGVMWRALRETFPTNVHPDNIFIKPLGSEENPRAYVSRAHQTWRNVTGNNPDLNKMEQSILRGKLQKGLPPPVRSKLAEVVGLGSMTKGVYTDHIAHQVELYRKKEHDQREQDQETLRKLNQIQLVDNKNKEKKQAIVIQSSLS</sequence>
<dbReference type="InterPro" id="IPR010999">
    <property type="entry name" value="Retrovr_matrix"/>
</dbReference>
<dbReference type="Proteomes" id="UP000424527">
    <property type="component" value="Unassembled WGS sequence"/>
</dbReference>
<accession>A0A6G0J7W4</accession>
<feature type="region of interest" description="Disordered" evidence="1">
    <location>
        <begin position="194"/>
        <end position="299"/>
    </location>
</feature>
<name>A0A6G0J7W4_LARCR</name>
<reference evidence="2 3" key="1">
    <citation type="submission" date="2019-07" db="EMBL/GenBank/DDBJ databases">
        <title>Chromosome genome assembly for large yellow croaker.</title>
        <authorList>
            <person name="Xiao S."/>
        </authorList>
    </citation>
    <scope>NUCLEOTIDE SEQUENCE [LARGE SCALE GENOMIC DNA]</scope>
    <source>
        <strain evidence="2">JMULYC20181020</strain>
        <tissue evidence="2">Muscle</tissue>
    </source>
</reference>
<organism evidence="2 3">
    <name type="scientific">Larimichthys crocea</name>
    <name type="common">Large yellow croaker</name>
    <name type="synonym">Pseudosciaena crocea</name>
    <dbReference type="NCBI Taxonomy" id="215358"/>
    <lineage>
        <taxon>Eukaryota</taxon>
        <taxon>Metazoa</taxon>
        <taxon>Chordata</taxon>
        <taxon>Craniata</taxon>
        <taxon>Vertebrata</taxon>
        <taxon>Euteleostomi</taxon>
        <taxon>Actinopterygii</taxon>
        <taxon>Neopterygii</taxon>
        <taxon>Teleostei</taxon>
        <taxon>Neoteleostei</taxon>
        <taxon>Acanthomorphata</taxon>
        <taxon>Eupercaria</taxon>
        <taxon>Sciaenidae</taxon>
        <taxon>Larimichthys</taxon>
    </lineage>
</organism>
<dbReference type="SUPFAM" id="SSF47836">
    <property type="entry name" value="Retroviral matrix proteins"/>
    <property type="match status" value="1"/>
</dbReference>
<evidence type="ECO:0000313" key="3">
    <source>
        <dbReference type="Proteomes" id="UP000424527"/>
    </source>
</evidence>
<protein>
    <submittedName>
        <fullName evidence="2">Uncharacterized protein</fullName>
    </submittedName>
</protein>
<comment type="caution">
    <text evidence="2">The sequence shown here is derived from an EMBL/GenBank/DDBJ whole genome shotgun (WGS) entry which is preliminary data.</text>
</comment>
<evidence type="ECO:0000313" key="2">
    <source>
        <dbReference type="EMBL" id="KAE8299865.1"/>
    </source>
</evidence>
<proteinExistence type="predicted"/>
<keyword evidence="3" id="KW-1185">Reference proteome</keyword>
<dbReference type="EMBL" id="REGW02000002">
    <property type="protein sequence ID" value="KAE8299865.1"/>
    <property type="molecule type" value="Genomic_DNA"/>
</dbReference>
<evidence type="ECO:0000256" key="1">
    <source>
        <dbReference type="SAM" id="MobiDB-lite"/>
    </source>
</evidence>